<accession>A0A3L6PJJ6</accession>
<name>A0A3L6PJJ6_PANMI</name>
<comment type="caution">
    <text evidence="3">The sequence shown here is derived from an EMBL/GenBank/DDBJ whole genome shotgun (WGS) entry which is preliminary data.</text>
</comment>
<dbReference type="PANTHER" id="PTHR47074">
    <property type="entry name" value="BNAC02G40300D PROTEIN"/>
    <property type="match status" value="1"/>
</dbReference>
<dbReference type="Gene3D" id="3.30.420.10">
    <property type="entry name" value="Ribonuclease H-like superfamily/Ribonuclease H"/>
    <property type="match status" value="1"/>
</dbReference>
<evidence type="ECO:0000256" key="1">
    <source>
        <dbReference type="SAM" id="MobiDB-lite"/>
    </source>
</evidence>
<reference evidence="4" key="1">
    <citation type="journal article" date="2019" name="Nat. Commun.">
        <title>The genome of broomcorn millet.</title>
        <authorList>
            <person name="Zou C."/>
            <person name="Miki D."/>
            <person name="Li D."/>
            <person name="Tang Q."/>
            <person name="Xiao L."/>
            <person name="Rajput S."/>
            <person name="Deng P."/>
            <person name="Jia W."/>
            <person name="Huang R."/>
            <person name="Zhang M."/>
            <person name="Sun Y."/>
            <person name="Hu J."/>
            <person name="Fu X."/>
            <person name="Schnable P.S."/>
            <person name="Li F."/>
            <person name="Zhang H."/>
            <person name="Feng B."/>
            <person name="Zhu X."/>
            <person name="Liu R."/>
            <person name="Schnable J.C."/>
            <person name="Zhu J.-K."/>
            <person name="Zhang H."/>
        </authorList>
    </citation>
    <scope>NUCLEOTIDE SEQUENCE [LARGE SCALE GENOMIC DNA]</scope>
</reference>
<dbReference type="EMBL" id="PQIB02000017">
    <property type="protein sequence ID" value="RLM58312.1"/>
    <property type="molecule type" value="Genomic_DNA"/>
</dbReference>
<evidence type="ECO:0000259" key="2">
    <source>
        <dbReference type="Pfam" id="PF13456"/>
    </source>
</evidence>
<evidence type="ECO:0000313" key="3">
    <source>
        <dbReference type="EMBL" id="RLM58312.1"/>
    </source>
</evidence>
<feature type="domain" description="RNase H type-1" evidence="2">
    <location>
        <begin position="17"/>
        <end position="82"/>
    </location>
</feature>
<organism evidence="3 4">
    <name type="scientific">Panicum miliaceum</name>
    <name type="common">Proso millet</name>
    <name type="synonym">Broomcorn millet</name>
    <dbReference type="NCBI Taxonomy" id="4540"/>
    <lineage>
        <taxon>Eukaryota</taxon>
        <taxon>Viridiplantae</taxon>
        <taxon>Streptophyta</taxon>
        <taxon>Embryophyta</taxon>
        <taxon>Tracheophyta</taxon>
        <taxon>Spermatophyta</taxon>
        <taxon>Magnoliopsida</taxon>
        <taxon>Liliopsida</taxon>
        <taxon>Poales</taxon>
        <taxon>Poaceae</taxon>
        <taxon>PACMAD clade</taxon>
        <taxon>Panicoideae</taxon>
        <taxon>Panicodae</taxon>
        <taxon>Paniceae</taxon>
        <taxon>Panicinae</taxon>
        <taxon>Panicum</taxon>
        <taxon>Panicum sect. Panicum</taxon>
    </lineage>
</organism>
<dbReference type="GO" id="GO:0004523">
    <property type="term" value="F:RNA-DNA hybrid ribonuclease activity"/>
    <property type="evidence" value="ECO:0007669"/>
    <property type="project" value="InterPro"/>
</dbReference>
<proteinExistence type="predicted"/>
<evidence type="ECO:0000313" key="4">
    <source>
        <dbReference type="Proteomes" id="UP000275267"/>
    </source>
</evidence>
<dbReference type="CDD" id="cd06222">
    <property type="entry name" value="RNase_H_like"/>
    <property type="match status" value="1"/>
</dbReference>
<dbReference type="OrthoDB" id="696432at2759"/>
<dbReference type="AlphaFoldDB" id="A0A3L6PJJ6"/>
<dbReference type="GO" id="GO:0003676">
    <property type="term" value="F:nucleic acid binding"/>
    <property type="evidence" value="ECO:0007669"/>
    <property type="project" value="InterPro"/>
</dbReference>
<sequence>MPQDVVSATTESRRLTEGTGEGGWGYVIRDAEGEVICAGAGKLSHLQDALHAEIRACMQGAKAAADHGMGRVILETDYCGVCNKAAHAIAELGRMCPQKIDPAWNASCIEIIVASDNAEIN</sequence>
<protein>
    <recommendedName>
        <fullName evidence="2">RNase H type-1 domain-containing protein</fullName>
    </recommendedName>
</protein>
<dbReference type="InterPro" id="IPR036397">
    <property type="entry name" value="RNaseH_sf"/>
</dbReference>
<gene>
    <name evidence="3" type="ORF">C2845_PM18G02500</name>
</gene>
<dbReference type="Pfam" id="PF13456">
    <property type="entry name" value="RVT_3"/>
    <property type="match status" value="1"/>
</dbReference>
<keyword evidence="4" id="KW-1185">Reference proteome</keyword>
<dbReference type="InterPro" id="IPR012337">
    <property type="entry name" value="RNaseH-like_sf"/>
</dbReference>
<dbReference type="PANTHER" id="PTHR47074:SF70">
    <property type="entry name" value="OS07G0513450 PROTEIN"/>
    <property type="match status" value="1"/>
</dbReference>
<dbReference type="SUPFAM" id="SSF53098">
    <property type="entry name" value="Ribonuclease H-like"/>
    <property type="match status" value="1"/>
</dbReference>
<feature type="compositionally biased region" description="Polar residues" evidence="1">
    <location>
        <begin position="1"/>
        <end position="10"/>
    </location>
</feature>
<dbReference type="Proteomes" id="UP000275267">
    <property type="component" value="Unassembled WGS sequence"/>
</dbReference>
<feature type="region of interest" description="Disordered" evidence="1">
    <location>
        <begin position="1"/>
        <end position="20"/>
    </location>
</feature>
<dbReference type="InterPro" id="IPR002156">
    <property type="entry name" value="RNaseH_domain"/>
</dbReference>
<dbReference type="InterPro" id="IPR044730">
    <property type="entry name" value="RNase_H-like_dom_plant"/>
</dbReference>
<dbReference type="InterPro" id="IPR052929">
    <property type="entry name" value="RNase_H-like_EbsB-rel"/>
</dbReference>